<accession>A0A8S9FEW9</accession>
<feature type="compositionally biased region" description="Basic and acidic residues" evidence="1">
    <location>
        <begin position="77"/>
        <end position="94"/>
    </location>
</feature>
<gene>
    <name evidence="3" type="ORF">F2Q68_00033952</name>
    <name evidence="4" type="ORF">F2Q69_00052706</name>
    <name evidence="2" type="ORF">F2Q70_00029548</name>
</gene>
<dbReference type="EMBL" id="QGKW02001988">
    <property type="protein sequence ID" value="KAF2549842.1"/>
    <property type="molecule type" value="Genomic_DNA"/>
</dbReference>
<evidence type="ECO:0000313" key="4">
    <source>
        <dbReference type="EMBL" id="KAF3489307.1"/>
    </source>
</evidence>
<feature type="region of interest" description="Disordered" evidence="1">
    <location>
        <begin position="22"/>
        <end position="53"/>
    </location>
</feature>
<dbReference type="Proteomes" id="UP000712600">
    <property type="component" value="Unassembled WGS sequence"/>
</dbReference>
<reference evidence="2" key="1">
    <citation type="submission" date="2019-12" db="EMBL/GenBank/DDBJ databases">
        <title>Genome sequencing and annotation of Brassica cretica.</title>
        <authorList>
            <person name="Studholme D.J."/>
            <person name="Sarris P.F."/>
        </authorList>
    </citation>
    <scope>NUCLEOTIDE SEQUENCE</scope>
    <source>
        <strain evidence="3">PFS-001/15</strain>
        <strain evidence="2">PFS-102/07</strain>
        <tissue evidence="2">Leaf</tissue>
    </source>
</reference>
<dbReference type="EMBL" id="QGKY02002305">
    <property type="protein sequence ID" value="KAF2531379.1"/>
    <property type="molecule type" value="Genomic_DNA"/>
</dbReference>
<feature type="compositionally biased region" description="Basic and acidic residues" evidence="1">
    <location>
        <begin position="22"/>
        <end position="40"/>
    </location>
</feature>
<reference evidence="4" key="2">
    <citation type="submission" date="2019-12" db="EMBL/GenBank/DDBJ databases">
        <title>Genome sequencing and annotation of Brassica cretica.</title>
        <authorList>
            <person name="Studholme D.J."/>
            <person name="Sarris P."/>
        </authorList>
    </citation>
    <scope>NUCLEOTIDE SEQUENCE</scope>
    <source>
        <strain evidence="4">PFS-109/04</strain>
        <tissue evidence="4">Leaf</tissue>
    </source>
</reference>
<protein>
    <submittedName>
        <fullName evidence="2">Uncharacterized protein</fullName>
    </submittedName>
</protein>
<comment type="caution">
    <text evidence="2">The sequence shown here is derived from an EMBL/GenBank/DDBJ whole genome shotgun (WGS) entry which is preliminary data.</text>
</comment>
<organism evidence="2">
    <name type="scientific">Brassica cretica</name>
    <name type="common">Mustard</name>
    <dbReference type="NCBI Taxonomy" id="69181"/>
    <lineage>
        <taxon>Eukaryota</taxon>
        <taxon>Viridiplantae</taxon>
        <taxon>Streptophyta</taxon>
        <taxon>Embryophyta</taxon>
        <taxon>Tracheophyta</taxon>
        <taxon>Spermatophyta</taxon>
        <taxon>Magnoliopsida</taxon>
        <taxon>eudicotyledons</taxon>
        <taxon>Gunneridae</taxon>
        <taxon>Pentapetalae</taxon>
        <taxon>rosids</taxon>
        <taxon>malvids</taxon>
        <taxon>Brassicales</taxon>
        <taxon>Brassicaceae</taxon>
        <taxon>Brassiceae</taxon>
        <taxon>Brassica</taxon>
    </lineage>
</organism>
<evidence type="ECO:0000256" key="1">
    <source>
        <dbReference type="SAM" id="MobiDB-lite"/>
    </source>
</evidence>
<evidence type="ECO:0000313" key="2">
    <source>
        <dbReference type="EMBL" id="KAF2531379.1"/>
    </source>
</evidence>
<dbReference type="AlphaFoldDB" id="A0A8S9FEW9"/>
<evidence type="ECO:0000313" key="3">
    <source>
        <dbReference type="EMBL" id="KAF2549842.1"/>
    </source>
</evidence>
<dbReference type="Proteomes" id="UP000712281">
    <property type="component" value="Unassembled WGS sequence"/>
</dbReference>
<feature type="region of interest" description="Disordered" evidence="1">
    <location>
        <begin position="73"/>
        <end position="124"/>
    </location>
</feature>
<name>A0A8S9FEW9_BRACR</name>
<proteinExistence type="predicted"/>
<sequence>MRKYFHYEVLKKLRSSHQTPIVREHRTNRSTHSDRTEHRPGRNVATGPNTDQVATLRPVHTDQVGTLRPVHARTRSQRCDWSARIRPQRCDRSTHKPGRNITTSPHESGRNVATGPRTDQVTIQ</sequence>
<dbReference type="EMBL" id="QGKX02002183">
    <property type="protein sequence ID" value="KAF3489307.1"/>
    <property type="molecule type" value="Genomic_DNA"/>
</dbReference>